<evidence type="ECO:0000256" key="1">
    <source>
        <dbReference type="ARBA" id="ARBA00003787"/>
    </source>
</evidence>
<dbReference type="SUPFAM" id="SSF52091">
    <property type="entry name" value="SpoIIaa-like"/>
    <property type="match status" value="1"/>
</dbReference>
<dbReference type="PANTHER" id="PTHR30188:SF3">
    <property type="entry name" value="ABC TRANSPORTER PERMEASE"/>
    <property type="match status" value="1"/>
</dbReference>
<dbReference type="Pfam" id="PF13466">
    <property type="entry name" value="STAS_2"/>
    <property type="match status" value="1"/>
</dbReference>
<dbReference type="RefSeq" id="WP_197735662.1">
    <property type="nucleotide sequence ID" value="NZ_AP019700.1"/>
</dbReference>
<keyword evidence="2" id="KW-0997">Cell inner membrane</keyword>
<dbReference type="EMBL" id="RJKX01000016">
    <property type="protein sequence ID" value="ROP83836.1"/>
    <property type="molecule type" value="Genomic_DNA"/>
</dbReference>
<feature type="domain" description="STAS" evidence="3">
    <location>
        <begin position="9"/>
        <end position="97"/>
    </location>
</feature>
<accession>A0A3N1L049</accession>
<gene>
    <name evidence="4" type="ORF">EDC65_4485</name>
</gene>
<dbReference type="InterPro" id="IPR058548">
    <property type="entry name" value="MlaB-like_STAS"/>
</dbReference>
<dbReference type="PANTHER" id="PTHR30188">
    <property type="entry name" value="ABC TRANSPORTER PERMEASE PROTEIN-RELATED"/>
    <property type="match status" value="1"/>
</dbReference>
<comment type="function">
    <text evidence="1">Could be part of an ABC transporter complex.</text>
</comment>
<feature type="transmembrane region" description="Helical" evidence="2">
    <location>
        <begin position="349"/>
        <end position="370"/>
    </location>
</feature>
<comment type="caution">
    <text evidence="2">Lacks conserved residue(s) required for the propagation of feature annotation.</text>
</comment>
<feature type="transmembrane region" description="Helical" evidence="2">
    <location>
        <begin position="167"/>
        <end position="184"/>
    </location>
</feature>
<dbReference type="InterPro" id="IPR002645">
    <property type="entry name" value="STAS_dom"/>
</dbReference>
<dbReference type="Proteomes" id="UP000278222">
    <property type="component" value="Unassembled WGS sequence"/>
</dbReference>
<dbReference type="Gene3D" id="3.30.750.24">
    <property type="entry name" value="STAS domain"/>
    <property type="match status" value="1"/>
</dbReference>
<comment type="caution">
    <text evidence="4">The sequence shown here is derived from an EMBL/GenBank/DDBJ whole genome shotgun (WGS) entry which is preliminary data.</text>
</comment>
<sequence>MAEAAVRSASAGVGTDPGGTVLTLAGRLDADGTAAVWAPAMAAAAGIGGLTVDAGGVDYCDGAGVALLAALRSAMGDRPFAIRGLKPQFAALVELVGEVAAPEVRASPRLGPISRLGLTAYRMGGEMRRQVTFVGEVLVYLVEVLRRPGRLRWSDFMIALEAAGVRAVPIMALMGFLIGLIMAFQSAIPMRKFGADLYVADLVSLSMIRELGPLMAAIMLAGRTGSAFAAEIGTMKVNEEVDALTTMGLVPVRFLVVPRVLAGIVVMPFLAMIMNVAGLLGCLVVMMSLGYPPITFLHQLVGSTGYGDLLGGLFKAAVFGLLVAGVGCMRGLQTTTGAAAVGESTTRSVVSGILLIILADGLFAVLFFYLDL</sequence>
<dbReference type="PROSITE" id="PS50801">
    <property type="entry name" value="STAS"/>
    <property type="match status" value="1"/>
</dbReference>
<evidence type="ECO:0000259" key="3">
    <source>
        <dbReference type="PROSITE" id="PS50801"/>
    </source>
</evidence>
<feature type="transmembrane region" description="Helical" evidence="2">
    <location>
        <begin position="309"/>
        <end position="328"/>
    </location>
</feature>
<keyword evidence="2" id="KW-0812">Transmembrane</keyword>
<comment type="similarity">
    <text evidence="2">Belongs to the MlaE permease family.</text>
</comment>
<reference evidence="4 5" key="1">
    <citation type="submission" date="2018-11" db="EMBL/GenBank/DDBJ databases">
        <title>Genomic Encyclopedia of Type Strains, Phase IV (KMG-IV): sequencing the most valuable type-strain genomes for metagenomic binning, comparative biology and taxonomic classification.</title>
        <authorList>
            <person name="Goeker M."/>
        </authorList>
    </citation>
    <scope>NUCLEOTIDE SEQUENCE [LARGE SCALE GENOMIC DNA]</scope>
    <source>
        <strain evidence="4 5">DSM 5900</strain>
    </source>
</reference>
<name>A0A3N1L049_9PROT</name>
<keyword evidence="2" id="KW-0472">Membrane</keyword>
<organism evidence="4 5">
    <name type="scientific">Stella humosa</name>
    <dbReference type="NCBI Taxonomy" id="94"/>
    <lineage>
        <taxon>Bacteria</taxon>
        <taxon>Pseudomonadati</taxon>
        <taxon>Pseudomonadota</taxon>
        <taxon>Alphaproteobacteria</taxon>
        <taxon>Rhodospirillales</taxon>
        <taxon>Stellaceae</taxon>
        <taxon>Stella</taxon>
    </lineage>
</organism>
<dbReference type="NCBIfam" id="TIGR00056">
    <property type="entry name" value="MlaE family lipid ABC transporter permease subunit"/>
    <property type="match status" value="1"/>
</dbReference>
<keyword evidence="5" id="KW-1185">Reference proteome</keyword>
<dbReference type="InterPro" id="IPR030802">
    <property type="entry name" value="Permease_MalE"/>
</dbReference>
<proteinExistence type="inferred from homology"/>
<dbReference type="GO" id="GO:0005548">
    <property type="term" value="F:phospholipid transporter activity"/>
    <property type="evidence" value="ECO:0007669"/>
    <property type="project" value="TreeGrafter"/>
</dbReference>
<evidence type="ECO:0000313" key="4">
    <source>
        <dbReference type="EMBL" id="ROP83836.1"/>
    </source>
</evidence>
<evidence type="ECO:0000313" key="5">
    <source>
        <dbReference type="Proteomes" id="UP000278222"/>
    </source>
</evidence>
<dbReference type="AlphaFoldDB" id="A0A3N1L049"/>
<keyword evidence="2" id="KW-1003">Cell membrane</keyword>
<feature type="transmembrane region" description="Helical" evidence="2">
    <location>
        <begin position="260"/>
        <end position="289"/>
    </location>
</feature>
<dbReference type="GO" id="GO:0043190">
    <property type="term" value="C:ATP-binding cassette (ABC) transporter complex"/>
    <property type="evidence" value="ECO:0007669"/>
    <property type="project" value="InterPro"/>
</dbReference>
<dbReference type="InterPro" id="IPR036513">
    <property type="entry name" value="STAS_dom_sf"/>
</dbReference>
<dbReference type="Pfam" id="PF02405">
    <property type="entry name" value="MlaE"/>
    <property type="match status" value="1"/>
</dbReference>
<protein>
    <submittedName>
        <fullName evidence="4">Phospholipid/cholesterol/gamma-HCH transport system permease protein</fullName>
    </submittedName>
</protein>
<keyword evidence="2" id="KW-1133">Transmembrane helix</keyword>
<comment type="subcellular location">
    <subcellularLocation>
        <location evidence="2">Cell inner membrane</location>
        <topology evidence="2">Multi-pass membrane protein</topology>
    </subcellularLocation>
</comment>
<dbReference type="InterPro" id="IPR003453">
    <property type="entry name" value="ABC_MlaE_roteobac"/>
</dbReference>
<evidence type="ECO:0000256" key="2">
    <source>
        <dbReference type="RuleBase" id="RU362044"/>
    </source>
</evidence>